<feature type="region of interest" description="Disordered" evidence="1">
    <location>
        <begin position="60"/>
        <end position="91"/>
    </location>
</feature>
<feature type="transmembrane region" description="Helical" evidence="2">
    <location>
        <begin position="156"/>
        <end position="175"/>
    </location>
</feature>
<keyword evidence="2" id="KW-0472">Membrane</keyword>
<keyword evidence="2" id="KW-1133">Transmembrane helix</keyword>
<organism evidence="3">
    <name type="scientific">Brassica napus</name>
    <name type="common">Rape</name>
    <dbReference type="NCBI Taxonomy" id="3708"/>
    <lineage>
        <taxon>Eukaryota</taxon>
        <taxon>Viridiplantae</taxon>
        <taxon>Streptophyta</taxon>
        <taxon>Embryophyta</taxon>
        <taxon>Tracheophyta</taxon>
        <taxon>Spermatophyta</taxon>
        <taxon>Magnoliopsida</taxon>
        <taxon>eudicotyledons</taxon>
        <taxon>Gunneridae</taxon>
        <taxon>Pentapetalae</taxon>
        <taxon>rosids</taxon>
        <taxon>malvids</taxon>
        <taxon>Brassicales</taxon>
        <taxon>Brassicaceae</taxon>
        <taxon>Brassiceae</taxon>
        <taxon>Brassica</taxon>
    </lineage>
</organism>
<evidence type="ECO:0000313" key="3">
    <source>
        <dbReference type="EMBL" id="CAF2105593.1"/>
    </source>
</evidence>
<gene>
    <name evidence="3" type="ORF">DARMORV10_C08P02780.1</name>
</gene>
<dbReference type="EMBL" id="HG994372">
    <property type="protein sequence ID" value="CAF2105593.1"/>
    <property type="molecule type" value="Genomic_DNA"/>
</dbReference>
<protein>
    <submittedName>
        <fullName evidence="3">(rape) hypothetical protein</fullName>
    </submittedName>
</protein>
<feature type="transmembrane region" description="Helical" evidence="2">
    <location>
        <begin position="12"/>
        <end position="32"/>
    </location>
</feature>
<keyword evidence="2" id="KW-0812">Transmembrane</keyword>
<accession>A0A816U2L5</accession>
<dbReference type="Proteomes" id="UP001295469">
    <property type="component" value="Chromosome C08"/>
</dbReference>
<name>A0A816U2L5_BRANA</name>
<proteinExistence type="predicted"/>
<reference evidence="3" key="1">
    <citation type="submission" date="2021-01" db="EMBL/GenBank/DDBJ databases">
        <authorList>
            <consortium name="Genoscope - CEA"/>
            <person name="William W."/>
        </authorList>
    </citation>
    <scope>NUCLEOTIDE SEQUENCE</scope>
</reference>
<feature type="transmembrane region" description="Helical" evidence="2">
    <location>
        <begin position="132"/>
        <end position="149"/>
    </location>
</feature>
<evidence type="ECO:0000256" key="1">
    <source>
        <dbReference type="SAM" id="MobiDB-lite"/>
    </source>
</evidence>
<evidence type="ECO:0000256" key="2">
    <source>
        <dbReference type="SAM" id="Phobius"/>
    </source>
</evidence>
<feature type="compositionally biased region" description="Polar residues" evidence="1">
    <location>
        <begin position="75"/>
        <end position="85"/>
    </location>
</feature>
<sequence length="186" mass="20546">MTKDLETAKGQEDIIVVTCLCLVVSALTASYVTDIKTLVTLYLSKSLCFFLSQYQRVTSDSSSDQNPHGLHRTTCESSLPTTTRVKSPPSPLTSDGFVAKRLEKIAKEVESIIVSQHFSSFDQELASVLRPPLPSVAICCLMFSSYRLFPLATKKSVAISLISCSGFLLYVYFNISEEMCMHSFSC</sequence>
<dbReference type="AlphaFoldDB" id="A0A816U2L5"/>